<evidence type="ECO:0000256" key="8">
    <source>
        <dbReference type="SAM" id="Phobius"/>
    </source>
</evidence>
<gene>
    <name evidence="10" type="ORF">ACFPEL_16025</name>
</gene>
<dbReference type="SUPFAM" id="SSF55874">
    <property type="entry name" value="ATPase domain of HSP90 chaperone/DNA topoisomerase II/histidine kinase"/>
    <property type="match status" value="1"/>
</dbReference>
<dbReference type="EC" id="2.7.13.3" evidence="2"/>
<dbReference type="EMBL" id="JBHSIM010000036">
    <property type="protein sequence ID" value="MFC4833922.1"/>
    <property type="molecule type" value="Genomic_DNA"/>
</dbReference>
<dbReference type="PROSITE" id="PS50109">
    <property type="entry name" value="HIS_KIN"/>
    <property type="match status" value="1"/>
</dbReference>
<evidence type="ECO:0000256" key="1">
    <source>
        <dbReference type="ARBA" id="ARBA00000085"/>
    </source>
</evidence>
<keyword evidence="8" id="KW-1133">Transmembrane helix</keyword>
<feature type="transmembrane region" description="Helical" evidence="8">
    <location>
        <begin position="122"/>
        <end position="141"/>
    </location>
</feature>
<dbReference type="InterPro" id="IPR005467">
    <property type="entry name" value="His_kinase_dom"/>
</dbReference>
<dbReference type="SMART" id="SM00387">
    <property type="entry name" value="HATPase_c"/>
    <property type="match status" value="1"/>
</dbReference>
<feature type="transmembrane region" description="Helical" evidence="8">
    <location>
        <begin position="32"/>
        <end position="51"/>
    </location>
</feature>
<protein>
    <recommendedName>
        <fullName evidence="2">histidine kinase</fullName>
        <ecNumber evidence="2">2.7.13.3</ecNumber>
    </recommendedName>
</protein>
<evidence type="ECO:0000256" key="3">
    <source>
        <dbReference type="ARBA" id="ARBA00022553"/>
    </source>
</evidence>
<keyword evidence="6" id="KW-0902">Two-component regulatory system</keyword>
<keyword evidence="4" id="KW-0808">Transferase</keyword>
<feature type="transmembrane region" description="Helical" evidence="8">
    <location>
        <begin position="210"/>
        <end position="229"/>
    </location>
</feature>
<evidence type="ECO:0000256" key="2">
    <source>
        <dbReference type="ARBA" id="ARBA00012438"/>
    </source>
</evidence>
<dbReference type="Pfam" id="PF02518">
    <property type="entry name" value="HATPase_c"/>
    <property type="match status" value="1"/>
</dbReference>
<feature type="transmembrane region" description="Helical" evidence="8">
    <location>
        <begin position="63"/>
        <end position="85"/>
    </location>
</feature>
<comment type="caution">
    <text evidence="10">The sequence shown here is derived from an EMBL/GenBank/DDBJ whole genome shotgun (WGS) entry which is preliminary data.</text>
</comment>
<feature type="transmembrane region" description="Helical" evidence="8">
    <location>
        <begin position="181"/>
        <end position="204"/>
    </location>
</feature>
<dbReference type="Gene3D" id="3.30.565.10">
    <property type="entry name" value="Histidine kinase-like ATPase, C-terminal domain"/>
    <property type="match status" value="1"/>
</dbReference>
<feature type="domain" description="Histidine kinase" evidence="9">
    <location>
        <begin position="262"/>
        <end position="461"/>
    </location>
</feature>
<keyword evidence="5 10" id="KW-0418">Kinase</keyword>
<feature type="coiled-coil region" evidence="7">
    <location>
        <begin position="229"/>
        <end position="263"/>
    </location>
</feature>
<dbReference type="InterPro" id="IPR050980">
    <property type="entry name" value="2C_sensor_his_kinase"/>
</dbReference>
<evidence type="ECO:0000313" key="10">
    <source>
        <dbReference type="EMBL" id="MFC4833922.1"/>
    </source>
</evidence>
<organism evidence="10 11">
    <name type="scientific">Actinomycetospora chibensis</name>
    <dbReference type="NCBI Taxonomy" id="663606"/>
    <lineage>
        <taxon>Bacteria</taxon>
        <taxon>Bacillati</taxon>
        <taxon>Actinomycetota</taxon>
        <taxon>Actinomycetes</taxon>
        <taxon>Pseudonocardiales</taxon>
        <taxon>Pseudonocardiaceae</taxon>
        <taxon>Actinomycetospora</taxon>
    </lineage>
</organism>
<keyword evidence="8" id="KW-0812">Transmembrane</keyword>
<keyword evidence="8" id="KW-0472">Membrane</keyword>
<dbReference type="Proteomes" id="UP001595909">
    <property type="component" value="Unassembled WGS sequence"/>
</dbReference>
<proteinExistence type="predicted"/>
<evidence type="ECO:0000256" key="5">
    <source>
        <dbReference type="ARBA" id="ARBA00022777"/>
    </source>
</evidence>
<dbReference type="RefSeq" id="WP_274188032.1">
    <property type="nucleotide sequence ID" value="NZ_BAABHN010000036.1"/>
</dbReference>
<dbReference type="GO" id="GO:0016301">
    <property type="term" value="F:kinase activity"/>
    <property type="evidence" value="ECO:0007669"/>
    <property type="project" value="UniProtKB-KW"/>
</dbReference>
<evidence type="ECO:0000259" key="9">
    <source>
        <dbReference type="PROSITE" id="PS50109"/>
    </source>
</evidence>
<evidence type="ECO:0000256" key="4">
    <source>
        <dbReference type="ARBA" id="ARBA00022679"/>
    </source>
</evidence>
<accession>A0ABV9RNZ8</accession>
<feature type="transmembrane region" description="Helical" evidence="8">
    <location>
        <begin position="91"/>
        <end position="110"/>
    </location>
</feature>
<evidence type="ECO:0000256" key="7">
    <source>
        <dbReference type="SAM" id="Coils"/>
    </source>
</evidence>
<name>A0ABV9RNZ8_9PSEU</name>
<dbReference type="PANTHER" id="PTHR44936:SF9">
    <property type="entry name" value="SENSOR PROTEIN CREC"/>
    <property type="match status" value="1"/>
</dbReference>
<keyword evidence="7" id="KW-0175">Coiled coil</keyword>
<dbReference type="InterPro" id="IPR004358">
    <property type="entry name" value="Sig_transdc_His_kin-like_C"/>
</dbReference>
<keyword evidence="3" id="KW-0597">Phosphoprotein</keyword>
<reference evidence="11" key="1">
    <citation type="journal article" date="2019" name="Int. J. Syst. Evol. Microbiol.">
        <title>The Global Catalogue of Microorganisms (GCM) 10K type strain sequencing project: providing services to taxonomists for standard genome sequencing and annotation.</title>
        <authorList>
            <consortium name="The Broad Institute Genomics Platform"/>
            <consortium name="The Broad Institute Genome Sequencing Center for Infectious Disease"/>
            <person name="Wu L."/>
            <person name="Ma J."/>
        </authorList>
    </citation>
    <scope>NUCLEOTIDE SEQUENCE [LARGE SCALE GENOMIC DNA]</scope>
    <source>
        <strain evidence="11">CCUG 50347</strain>
    </source>
</reference>
<feature type="transmembrane region" description="Helical" evidence="8">
    <location>
        <begin position="147"/>
        <end position="169"/>
    </location>
</feature>
<comment type="catalytic activity">
    <reaction evidence="1">
        <text>ATP + protein L-histidine = ADP + protein N-phospho-L-histidine.</text>
        <dbReference type="EC" id="2.7.13.3"/>
    </reaction>
</comment>
<sequence>MPRHLVLGAGAVALLLAGWVLEHGLPSAGATLVFAVLAACSGGAATMLAVFAARLTADPHVGWVSLALGAYGLLAVPALMVAALNPTPSTAAARVLIDGVVAGLLVTAAVTDRPLTRSRVRLVLLGSALTVLGGAAVAAAFPSVVALLAGFVPVPLGIGLVWTGAGAAIVGRGAHREDQGLAVVGVGLALLGTARVVNAAAFGWPEAEVAAASTGLRLTAIALVLYGALRLARQALGSLEDQHDSLEEELRLAETRLARAAERDHELRNGLAGLAGATTLLGGGCPDPVQLSTVVASELDRLDELLQTPVGREAIAPTSSYAVSPVLQGLITLRRSAGMVVDQELQLGLRAVGSSARLAQVLINLFENAHRHAPGSPVRVTAERHEDRVVIQVRDWGPGLQPGTEDAVFEPGVHDGTRGGLGLGLHVCHRLVAAENGTITVLPADPDAPGCVVVVDLPAAPDPAPPALDRPRLQNTS</sequence>
<dbReference type="InterPro" id="IPR003594">
    <property type="entry name" value="HATPase_dom"/>
</dbReference>
<dbReference type="InterPro" id="IPR036890">
    <property type="entry name" value="HATPase_C_sf"/>
</dbReference>
<dbReference type="PRINTS" id="PR00344">
    <property type="entry name" value="BCTRLSENSOR"/>
</dbReference>
<dbReference type="PANTHER" id="PTHR44936">
    <property type="entry name" value="SENSOR PROTEIN CREC"/>
    <property type="match status" value="1"/>
</dbReference>
<keyword evidence="11" id="KW-1185">Reference proteome</keyword>
<evidence type="ECO:0000313" key="11">
    <source>
        <dbReference type="Proteomes" id="UP001595909"/>
    </source>
</evidence>
<evidence type="ECO:0000256" key="6">
    <source>
        <dbReference type="ARBA" id="ARBA00023012"/>
    </source>
</evidence>